<evidence type="ECO:0000256" key="1">
    <source>
        <dbReference type="ARBA" id="ARBA00004123"/>
    </source>
</evidence>
<dbReference type="InterPro" id="IPR013083">
    <property type="entry name" value="Znf_RING/FYVE/PHD"/>
</dbReference>
<dbReference type="Pfam" id="PF06391">
    <property type="entry name" value="MAT1"/>
    <property type="match status" value="1"/>
</dbReference>
<sequence length="286" mass="33271">MMINDCGHPICKNCVENIFARNSAPCPVCGKQLRKNYFWEQKFDNPLIEREVYHRKRLSKIFCLKHDEFQNDKAYNDYLERFETIICNYVDDIDLEKTDAEVRQFQAQYADAIERNRKKLSEDDLWIKQMLEEDEDRHRRVNAELQNESNNEKKKNVDDANKEVLEELKSGNLPAEVIVDKKRKLQIEQEMLARDEERKKKLTKITSRHDKVTFGAVAASGAPYIHKAPRLYISGPPLPATEEMHALGYSTQVGTLPIDKVASGFTPELAVIRYLHEARQDLFVGI</sequence>
<dbReference type="PANTHER" id="PTHR12683">
    <property type="entry name" value="CDK-ACTIVATING KINASE ASSEMBLY FACTOR MAT1"/>
    <property type="match status" value="1"/>
</dbReference>
<evidence type="ECO:0000256" key="4">
    <source>
        <dbReference type="ARBA" id="ARBA00022833"/>
    </source>
</evidence>
<keyword evidence="6" id="KW-0175">Coiled coil</keyword>
<evidence type="ECO:0000259" key="9">
    <source>
        <dbReference type="Pfam" id="PF25811"/>
    </source>
</evidence>
<dbReference type="SUPFAM" id="SSF57850">
    <property type="entry name" value="RING/U-box"/>
    <property type="match status" value="1"/>
</dbReference>
<evidence type="ECO:0000259" key="8">
    <source>
        <dbReference type="Pfam" id="PF06391"/>
    </source>
</evidence>
<feature type="domain" description="MAT1 C-terminal CAK anchor" evidence="9">
    <location>
        <begin position="234"/>
        <end position="283"/>
    </location>
</feature>
<evidence type="ECO:0000256" key="5">
    <source>
        <dbReference type="ARBA" id="ARBA00023242"/>
    </source>
</evidence>
<feature type="domain" description="MAT1 centre" evidence="8">
    <location>
        <begin position="33"/>
        <end position="203"/>
    </location>
</feature>
<dbReference type="Gene3D" id="3.30.40.10">
    <property type="entry name" value="Zinc/RING finger domain, C3HC4 (zinc finger)"/>
    <property type="match status" value="1"/>
</dbReference>
<protein>
    <submittedName>
        <fullName evidence="11">CDK-activating kinase assembly factor MAT1</fullName>
    </submittedName>
</protein>
<reference evidence="11" key="2">
    <citation type="submission" date="2020-10" db="UniProtKB">
        <authorList>
            <consortium name="WormBaseParasite"/>
        </authorList>
    </citation>
    <scope>IDENTIFICATION</scope>
</reference>
<dbReference type="InterPro" id="IPR018957">
    <property type="entry name" value="Znf_C3HC4_RING-type"/>
</dbReference>
<feature type="domain" description="Zinc finger C3HC4 RING-type" evidence="7">
    <location>
        <begin position="3"/>
        <end position="29"/>
    </location>
</feature>
<comment type="subcellular location">
    <subcellularLocation>
        <location evidence="1">Nucleus</location>
    </subcellularLocation>
</comment>
<dbReference type="PROSITE" id="PS00518">
    <property type="entry name" value="ZF_RING_1"/>
    <property type="match status" value="1"/>
</dbReference>
<evidence type="ECO:0000313" key="10">
    <source>
        <dbReference type="Proteomes" id="UP000492821"/>
    </source>
</evidence>
<feature type="coiled-coil region" evidence="6">
    <location>
        <begin position="95"/>
        <end position="163"/>
    </location>
</feature>
<keyword evidence="2" id="KW-0479">Metal-binding</keyword>
<evidence type="ECO:0000256" key="3">
    <source>
        <dbReference type="ARBA" id="ARBA00022771"/>
    </source>
</evidence>
<dbReference type="InterPro" id="IPR004575">
    <property type="entry name" value="MAT1/Tfb3"/>
</dbReference>
<dbReference type="GO" id="GO:0006357">
    <property type="term" value="P:regulation of transcription by RNA polymerase II"/>
    <property type="evidence" value="ECO:0007669"/>
    <property type="project" value="TreeGrafter"/>
</dbReference>
<dbReference type="Pfam" id="PF00097">
    <property type="entry name" value="zf-C3HC4"/>
    <property type="match status" value="1"/>
</dbReference>
<keyword evidence="4" id="KW-0862">Zinc</keyword>
<dbReference type="GO" id="GO:0006289">
    <property type="term" value="P:nucleotide-excision repair"/>
    <property type="evidence" value="ECO:0007669"/>
    <property type="project" value="InterPro"/>
</dbReference>
<dbReference type="PANTHER" id="PTHR12683:SF13">
    <property type="entry name" value="CDK-ACTIVATING KINASE ASSEMBLY FACTOR MAT1"/>
    <property type="match status" value="1"/>
</dbReference>
<organism evidence="10 11">
    <name type="scientific">Panagrellus redivivus</name>
    <name type="common">Microworm</name>
    <dbReference type="NCBI Taxonomy" id="6233"/>
    <lineage>
        <taxon>Eukaryota</taxon>
        <taxon>Metazoa</taxon>
        <taxon>Ecdysozoa</taxon>
        <taxon>Nematoda</taxon>
        <taxon>Chromadorea</taxon>
        <taxon>Rhabditida</taxon>
        <taxon>Tylenchina</taxon>
        <taxon>Panagrolaimomorpha</taxon>
        <taxon>Panagrolaimoidea</taxon>
        <taxon>Panagrolaimidae</taxon>
        <taxon>Panagrellus</taxon>
    </lineage>
</organism>
<keyword evidence="5" id="KW-0539">Nucleus</keyword>
<dbReference type="AlphaFoldDB" id="A0A7E4VZJ5"/>
<name>A0A7E4VZJ5_PANRE</name>
<dbReference type="InterPro" id="IPR015877">
    <property type="entry name" value="MAT1_centre"/>
</dbReference>
<dbReference type="InterPro" id="IPR017907">
    <property type="entry name" value="Znf_RING_CS"/>
</dbReference>
<dbReference type="WBParaSite" id="Pan_g429.t1">
    <property type="protein sequence ID" value="Pan_g429.t1"/>
    <property type="gene ID" value="Pan_g429"/>
</dbReference>
<evidence type="ECO:0000256" key="6">
    <source>
        <dbReference type="SAM" id="Coils"/>
    </source>
</evidence>
<dbReference type="GO" id="GO:0061575">
    <property type="term" value="F:cyclin-dependent protein serine/threonine kinase activator activity"/>
    <property type="evidence" value="ECO:0007669"/>
    <property type="project" value="InterPro"/>
</dbReference>
<keyword evidence="10" id="KW-1185">Reference proteome</keyword>
<evidence type="ECO:0000256" key="2">
    <source>
        <dbReference type="ARBA" id="ARBA00022723"/>
    </source>
</evidence>
<dbReference type="NCBIfam" id="TIGR00570">
    <property type="entry name" value="cdk7"/>
    <property type="match status" value="1"/>
</dbReference>
<dbReference type="InterPro" id="IPR057657">
    <property type="entry name" value="MAT1_CAK-anch"/>
</dbReference>
<dbReference type="GO" id="GO:0008270">
    <property type="term" value="F:zinc ion binding"/>
    <property type="evidence" value="ECO:0007669"/>
    <property type="project" value="UniProtKB-KW"/>
</dbReference>
<evidence type="ECO:0000259" key="7">
    <source>
        <dbReference type="Pfam" id="PF00097"/>
    </source>
</evidence>
<dbReference type="Pfam" id="PF25811">
    <property type="entry name" value="CAK-anch_MAT1"/>
    <property type="match status" value="1"/>
</dbReference>
<dbReference type="Proteomes" id="UP000492821">
    <property type="component" value="Unassembled WGS sequence"/>
</dbReference>
<dbReference type="GO" id="GO:0005675">
    <property type="term" value="C:transcription factor TFIIH holo complex"/>
    <property type="evidence" value="ECO:0007669"/>
    <property type="project" value="InterPro"/>
</dbReference>
<proteinExistence type="predicted"/>
<evidence type="ECO:0000313" key="11">
    <source>
        <dbReference type="WBParaSite" id="Pan_g429.t1"/>
    </source>
</evidence>
<reference evidence="10" key="1">
    <citation type="journal article" date="2013" name="Genetics">
        <title>The draft genome and transcriptome of Panagrellus redivivus are shaped by the harsh demands of a free-living lifestyle.</title>
        <authorList>
            <person name="Srinivasan J."/>
            <person name="Dillman A.R."/>
            <person name="Macchietto M.G."/>
            <person name="Heikkinen L."/>
            <person name="Lakso M."/>
            <person name="Fracchia K.M."/>
            <person name="Antoshechkin I."/>
            <person name="Mortazavi A."/>
            <person name="Wong G."/>
            <person name="Sternberg P.W."/>
        </authorList>
    </citation>
    <scope>NUCLEOTIDE SEQUENCE [LARGE SCALE GENOMIC DNA]</scope>
    <source>
        <strain evidence="10">MT8872</strain>
    </source>
</reference>
<accession>A0A7E4VZJ5</accession>
<keyword evidence="3" id="KW-0863">Zinc-finger</keyword>